<gene>
    <name evidence="4" type="ORF">DILT_LOCUS5207</name>
</gene>
<dbReference type="PANTHER" id="PTHR13723">
    <property type="entry name" value="ADAMTS A DISINTEGRIN AND METALLOPROTEASE WITH THROMBOSPONDIN MOTIFS PROTEASE"/>
    <property type="match status" value="1"/>
</dbReference>
<evidence type="ECO:0000256" key="2">
    <source>
        <dbReference type="ARBA" id="ARBA00022525"/>
    </source>
</evidence>
<reference evidence="4 5" key="1">
    <citation type="submission" date="2018-11" db="EMBL/GenBank/DDBJ databases">
        <authorList>
            <consortium name="Pathogen Informatics"/>
        </authorList>
    </citation>
    <scope>NUCLEOTIDE SEQUENCE [LARGE SCALE GENOMIC DNA]</scope>
</reference>
<dbReference type="PANTHER" id="PTHR13723:SF281">
    <property type="entry name" value="PAPILIN"/>
    <property type="match status" value="1"/>
</dbReference>
<organism evidence="4 5">
    <name type="scientific">Dibothriocephalus latus</name>
    <name type="common">Fish tapeworm</name>
    <name type="synonym">Diphyllobothrium latum</name>
    <dbReference type="NCBI Taxonomy" id="60516"/>
    <lineage>
        <taxon>Eukaryota</taxon>
        <taxon>Metazoa</taxon>
        <taxon>Spiralia</taxon>
        <taxon>Lophotrochozoa</taxon>
        <taxon>Platyhelminthes</taxon>
        <taxon>Cestoda</taxon>
        <taxon>Eucestoda</taxon>
        <taxon>Diphyllobothriidea</taxon>
        <taxon>Diphyllobothriidae</taxon>
        <taxon>Dibothriocephalus</taxon>
    </lineage>
</organism>
<dbReference type="PROSITE" id="PS50092">
    <property type="entry name" value="TSP1"/>
    <property type="match status" value="2"/>
</dbReference>
<keyword evidence="5" id="KW-1185">Reference proteome</keyword>
<dbReference type="Proteomes" id="UP000281553">
    <property type="component" value="Unassembled WGS sequence"/>
</dbReference>
<dbReference type="GO" id="GO:0005576">
    <property type="term" value="C:extracellular region"/>
    <property type="evidence" value="ECO:0007669"/>
    <property type="project" value="UniProtKB-SubCell"/>
</dbReference>
<sequence>MHTVKEAKDAEWNLPDKLLGIQTRTVNCVMRNGLNDSEERVPDAYCQRISGNAPDRSQSCPNPICYRWGTVRFQRCSADCGPGMQVGELSCERVRLLASETPSDDGFNVGVTEVSVDDCRRHIASNISLVILPEFTPTVFSLENHSIPRLPQLPTGARIVPYRPGELIRLPCLLKPCPSLKPTWRTGSWSKCSADCGIGYQQRNVSCVLAEENSDDSSRRRPDNSPPRILPDEICLGRSLIRPSRWLVCKGPPCVFWEIGEWGECEGTCEVGRQKRRVRCLQTSTQQPTTSAATSPANSSFEADNRTDTREVEPSMCEDQQKPDEERPCPLMNDCPFWYKGLWSAVG</sequence>
<evidence type="ECO:0000256" key="3">
    <source>
        <dbReference type="SAM" id="MobiDB-lite"/>
    </source>
</evidence>
<proteinExistence type="predicted"/>
<dbReference type="Pfam" id="PF19030">
    <property type="entry name" value="TSP1_ADAMTS"/>
    <property type="match status" value="2"/>
</dbReference>
<dbReference type="GO" id="GO:0031012">
    <property type="term" value="C:extracellular matrix"/>
    <property type="evidence" value="ECO:0007669"/>
    <property type="project" value="TreeGrafter"/>
</dbReference>
<dbReference type="GO" id="GO:0004222">
    <property type="term" value="F:metalloendopeptidase activity"/>
    <property type="evidence" value="ECO:0007669"/>
    <property type="project" value="TreeGrafter"/>
</dbReference>
<dbReference type="Gene3D" id="2.20.100.10">
    <property type="entry name" value="Thrombospondin type-1 (TSP1) repeat"/>
    <property type="match status" value="1"/>
</dbReference>
<keyword evidence="2" id="KW-0964">Secreted</keyword>
<dbReference type="GO" id="GO:0006508">
    <property type="term" value="P:proteolysis"/>
    <property type="evidence" value="ECO:0007669"/>
    <property type="project" value="TreeGrafter"/>
</dbReference>
<evidence type="ECO:0000313" key="4">
    <source>
        <dbReference type="EMBL" id="VDN09376.1"/>
    </source>
</evidence>
<comment type="subcellular location">
    <subcellularLocation>
        <location evidence="1">Secreted</location>
    </subcellularLocation>
</comment>
<dbReference type="InterPro" id="IPR036383">
    <property type="entry name" value="TSP1_rpt_sf"/>
</dbReference>
<dbReference type="EMBL" id="UYRU01046920">
    <property type="protein sequence ID" value="VDN09376.1"/>
    <property type="molecule type" value="Genomic_DNA"/>
</dbReference>
<evidence type="ECO:0000313" key="5">
    <source>
        <dbReference type="Proteomes" id="UP000281553"/>
    </source>
</evidence>
<dbReference type="SUPFAM" id="SSF82895">
    <property type="entry name" value="TSP-1 type 1 repeat"/>
    <property type="match status" value="2"/>
</dbReference>
<feature type="region of interest" description="Disordered" evidence="3">
    <location>
        <begin position="282"/>
        <end position="328"/>
    </location>
</feature>
<dbReference type="OrthoDB" id="5948003at2759"/>
<feature type="compositionally biased region" description="Basic and acidic residues" evidence="3">
    <location>
        <begin position="303"/>
        <end position="328"/>
    </location>
</feature>
<accession>A0A3P7NV32</accession>
<feature type="compositionally biased region" description="Low complexity" evidence="3">
    <location>
        <begin position="282"/>
        <end position="300"/>
    </location>
</feature>
<protein>
    <recommendedName>
        <fullName evidence="6">Ig-like domain-containing protein</fullName>
    </recommendedName>
</protein>
<dbReference type="AlphaFoldDB" id="A0A3P7NV32"/>
<evidence type="ECO:0008006" key="6">
    <source>
        <dbReference type="Google" id="ProtNLM"/>
    </source>
</evidence>
<name>A0A3P7NV32_DIBLA</name>
<dbReference type="InterPro" id="IPR050439">
    <property type="entry name" value="ADAMTS_ADAMTS-like"/>
</dbReference>
<dbReference type="GO" id="GO:0030198">
    <property type="term" value="P:extracellular matrix organization"/>
    <property type="evidence" value="ECO:0007669"/>
    <property type="project" value="TreeGrafter"/>
</dbReference>
<evidence type="ECO:0000256" key="1">
    <source>
        <dbReference type="ARBA" id="ARBA00004613"/>
    </source>
</evidence>
<dbReference type="InterPro" id="IPR000884">
    <property type="entry name" value="TSP1_rpt"/>
</dbReference>